<evidence type="ECO:0008006" key="2">
    <source>
        <dbReference type="Google" id="ProtNLM"/>
    </source>
</evidence>
<comment type="caution">
    <text evidence="1">The sequence shown here is derived from an EMBL/GenBank/DDBJ whole genome shotgun (WGS) entry which is preliminary data.</text>
</comment>
<name>K1YDE5_9BACT</name>
<evidence type="ECO:0000313" key="1">
    <source>
        <dbReference type="EMBL" id="EKD30258.1"/>
    </source>
</evidence>
<dbReference type="EMBL" id="AMFJ01034105">
    <property type="protein sequence ID" value="EKD30258.1"/>
    <property type="molecule type" value="Genomic_DNA"/>
</dbReference>
<reference evidence="1" key="1">
    <citation type="journal article" date="2012" name="Science">
        <title>Fermentation, hydrogen, and sulfur metabolism in multiple uncultivated bacterial phyla.</title>
        <authorList>
            <person name="Wrighton K.C."/>
            <person name="Thomas B.C."/>
            <person name="Sharon I."/>
            <person name="Miller C.S."/>
            <person name="Castelle C.J."/>
            <person name="VerBerkmoes N.C."/>
            <person name="Wilkins M.J."/>
            <person name="Hettich R.L."/>
            <person name="Lipton M.S."/>
            <person name="Williams K.H."/>
            <person name="Long P.E."/>
            <person name="Banfield J.F."/>
        </authorList>
    </citation>
    <scope>NUCLEOTIDE SEQUENCE [LARGE SCALE GENOMIC DNA]</scope>
</reference>
<sequence>MDILVEENYTIITRHFIYFLYLVAKFLFLIVIVGILFASLLVYKQDLNKDASDMVNYVFFPVIFLLVNYGFIQLILWIIRYYNRLVIIVRDKFIILNSSLILQEDLEIMDLWKVMKIDVECHGLFANIFGYGHLIMEQQKDEVRTIHFIPHPYKVWQILRENTTYINQGWQEVRFFKTR</sequence>
<accession>K1YDE5</accession>
<organism evidence="1">
    <name type="scientific">uncultured bacterium</name>
    <name type="common">gcode 4</name>
    <dbReference type="NCBI Taxonomy" id="1234023"/>
    <lineage>
        <taxon>Bacteria</taxon>
        <taxon>environmental samples</taxon>
    </lineage>
</organism>
<dbReference type="AlphaFoldDB" id="K1YDE5"/>
<gene>
    <name evidence="1" type="ORF">ACD_78C00105G0003</name>
</gene>
<proteinExistence type="predicted"/>
<protein>
    <recommendedName>
        <fullName evidence="2">DUF304 domain-containing protein</fullName>
    </recommendedName>
</protein>